<dbReference type="RefSeq" id="WP_089922160.1">
    <property type="nucleotide sequence ID" value="NZ_FOFV01000015.1"/>
</dbReference>
<dbReference type="PROSITE" id="PS50901">
    <property type="entry name" value="FTSK"/>
    <property type="match status" value="1"/>
</dbReference>
<dbReference type="OrthoDB" id="3217500at2"/>
<keyword evidence="1 3" id="KW-0547">Nucleotide-binding</keyword>
<sequence length="452" mass="50025">MKYSNRKTGVEWRALLWTARHPGMVVLPGALGTSTVLLGTSTTGMLTGGTLTALGSWYRAHPDSFDYFAAPVLRAWRRRWFSRYTGKWWRDTMLAVDLAPAHRKTGEHQVPRITKLRSAASSVDTVYVRMIPGQTAKLWESKTEELAVALNAERVGIEQVRPQIVALVVQRRESFTEVIEAPALSWDADAVDLDNVVIGEDEYGNDWRVPVIGQHIFGAGATGSGKGSLVWSLLRALAPLIRDGLVRLWVLDPKRMELVKTEGIAYRYAAEPEDCVDVVEEFVQDLERVQRVLAEQGKRKFSISRETPLNLLIVDEMGALLGFGEIAVTRAMRKAMSYIGTQGRATGHSMCGFVQEPSKDVVPVRDLFTVRICLRVTSAAHVDMTLGENARLRGALADEISNDVSTAGIGYVVQEKSRVPLRVRASYVDDSEIQELIEFVTSGRSSGLKVVA</sequence>
<dbReference type="GO" id="GO:0005524">
    <property type="term" value="F:ATP binding"/>
    <property type="evidence" value="ECO:0007669"/>
    <property type="project" value="UniProtKB-UniRule"/>
</dbReference>
<organism evidence="5 6">
    <name type="scientific">Lentzea albida</name>
    <dbReference type="NCBI Taxonomy" id="65499"/>
    <lineage>
        <taxon>Bacteria</taxon>
        <taxon>Bacillati</taxon>
        <taxon>Actinomycetota</taxon>
        <taxon>Actinomycetes</taxon>
        <taxon>Pseudonocardiales</taxon>
        <taxon>Pseudonocardiaceae</taxon>
        <taxon>Lentzea</taxon>
    </lineage>
</organism>
<dbReference type="SUPFAM" id="SSF52540">
    <property type="entry name" value="P-loop containing nucleoside triphosphate hydrolases"/>
    <property type="match status" value="1"/>
</dbReference>
<evidence type="ECO:0000313" key="5">
    <source>
        <dbReference type="EMBL" id="SES06543.1"/>
    </source>
</evidence>
<evidence type="ECO:0000256" key="2">
    <source>
        <dbReference type="ARBA" id="ARBA00022840"/>
    </source>
</evidence>
<dbReference type="InterPro" id="IPR002543">
    <property type="entry name" value="FtsK_dom"/>
</dbReference>
<gene>
    <name evidence="5" type="ORF">SAMN04488000_115145</name>
</gene>
<keyword evidence="2 3" id="KW-0067">ATP-binding</keyword>
<dbReference type="Pfam" id="PF01580">
    <property type="entry name" value="FtsK_SpoIIIE"/>
    <property type="match status" value="1"/>
</dbReference>
<dbReference type="Gene3D" id="3.40.50.300">
    <property type="entry name" value="P-loop containing nucleotide triphosphate hydrolases"/>
    <property type="match status" value="1"/>
</dbReference>
<dbReference type="AlphaFoldDB" id="A0A1H9UBS2"/>
<dbReference type="PANTHER" id="PTHR22683:SF41">
    <property type="entry name" value="DNA TRANSLOCASE FTSK"/>
    <property type="match status" value="1"/>
</dbReference>
<dbReference type="EMBL" id="FOFV01000015">
    <property type="protein sequence ID" value="SES06543.1"/>
    <property type="molecule type" value="Genomic_DNA"/>
</dbReference>
<feature type="binding site" evidence="3">
    <location>
        <begin position="220"/>
        <end position="227"/>
    </location>
    <ligand>
        <name>ATP</name>
        <dbReference type="ChEBI" id="CHEBI:30616"/>
    </ligand>
</feature>
<evidence type="ECO:0000259" key="4">
    <source>
        <dbReference type="PROSITE" id="PS50901"/>
    </source>
</evidence>
<dbReference type="Proteomes" id="UP000199503">
    <property type="component" value="Unassembled WGS sequence"/>
</dbReference>
<evidence type="ECO:0000313" key="6">
    <source>
        <dbReference type="Proteomes" id="UP000199503"/>
    </source>
</evidence>
<reference evidence="6" key="1">
    <citation type="submission" date="2016-10" db="EMBL/GenBank/DDBJ databases">
        <authorList>
            <person name="Varghese N."/>
            <person name="Submissions S."/>
        </authorList>
    </citation>
    <scope>NUCLEOTIDE SEQUENCE [LARGE SCALE GENOMIC DNA]</scope>
    <source>
        <strain evidence="6">DSM 44437</strain>
    </source>
</reference>
<evidence type="ECO:0000256" key="1">
    <source>
        <dbReference type="ARBA" id="ARBA00022741"/>
    </source>
</evidence>
<feature type="domain" description="FtsK" evidence="4">
    <location>
        <begin position="193"/>
        <end position="383"/>
    </location>
</feature>
<accession>A0A1H9UBS2</accession>
<dbReference type="InterPro" id="IPR050206">
    <property type="entry name" value="FtsK/SpoIIIE/SftA"/>
</dbReference>
<protein>
    <submittedName>
        <fullName evidence="5">DNA segregation ATPase FtsK/SpoIIIE, S-DNA-T family</fullName>
    </submittedName>
</protein>
<dbReference type="STRING" id="65499.SAMN04488000_115145"/>
<name>A0A1H9UBS2_9PSEU</name>
<dbReference type="GO" id="GO:0003677">
    <property type="term" value="F:DNA binding"/>
    <property type="evidence" value="ECO:0007669"/>
    <property type="project" value="InterPro"/>
</dbReference>
<proteinExistence type="predicted"/>
<dbReference type="InterPro" id="IPR027417">
    <property type="entry name" value="P-loop_NTPase"/>
</dbReference>
<dbReference type="PANTHER" id="PTHR22683">
    <property type="entry name" value="SPORULATION PROTEIN RELATED"/>
    <property type="match status" value="1"/>
</dbReference>
<evidence type="ECO:0000256" key="3">
    <source>
        <dbReference type="PROSITE-ProRule" id="PRU00289"/>
    </source>
</evidence>
<keyword evidence="6" id="KW-1185">Reference proteome</keyword>